<comment type="cofactor">
    <cofactor evidence="1">
        <name>Ca(2+)</name>
        <dbReference type="ChEBI" id="CHEBI:29108"/>
    </cofactor>
</comment>
<dbReference type="Proteomes" id="UP000593626">
    <property type="component" value="Chromosome"/>
</dbReference>
<dbReference type="InterPro" id="IPR000209">
    <property type="entry name" value="Peptidase_S8/S53_dom"/>
</dbReference>
<keyword evidence="4" id="KW-0964">Secreted</keyword>
<dbReference type="InterPro" id="IPR034202">
    <property type="entry name" value="Subtilisin_Carlsberg-like"/>
</dbReference>
<keyword evidence="7 10" id="KW-0378">Hydrolase</keyword>
<dbReference type="PROSITE" id="PS00138">
    <property type="entry name" value="SUBTILASE_SER"/>
    <property type="match status" value="1"/>
</dbReference>
<evidence type="ECO:0000313" key="15">
    <source>
        <dbReference type="Proteomes" id="UP000593626"/>
    </source>
</evidence>
<reference evidence="14 15" key="1">
    <citation type="submission" date="2019-07" db="EMBL/GenBank/DDBJ databases">
        <title>Genome sequence of 2 isolates from Red Sea Mangroves.</title>
        <authorList>
            <person name="Sefrji F."/>
            <person name="Michoud G."/>
            <person name="Merlino G."/>
            <person name="Daffonchio D."/>
        </authorList>
    </citation>
    <scope>NUCLEOTIDE SEQUENCE [LARGE SCALE GENOMIC DNA]</scope>
    <source>
        <strain evidence="14 15">R1DC41</strain>
    </source>
</reference>
<evidence type="ECO:0000256" key="4">
    <source>
        <dbReference type="ARBA" id="ARBA00022525"/>
    </source>
</evidence>
<proteinExistence type="inferred from homology"/>
<dbReference type="KEGG" id="mcui:G8O30_12785"/>
<dbReference type="InterPro" id="IPR023828">
    <property type="entry name" value="Peptidase_S8_Ser-AS"/>
</dbReference>
<dbReference type="SUPFAM" id="SSF52743">
    <property type="entry name" value="Subtilisin-like"/>
    <property type="match status" value="1"/>
</dbReference>
<evidence type="ECO:0000256" key="11">
    <source>
        <dbReference type="RuleBase" id="RU003355"/>
    </source>
</evidence>
<comment type="subcellular location">
    <subcellularLocation>
        <location evidence="2">Secreted</location>
    </subcellularLocation>
</comment>
<feature type="chain" id="PRO_5039335924" evidence="12">
    <location>
        <begin position="22"/>
        <end position="462"/>
    </location>
</feature>
<evidence type="ECO:0000256" key="2">
    <source>
        <dbReference type="ARBA" id="ARBA00004613"/>
    </source>
</evidence>
<evidence type="ECO:0000256" key="3">
    <source>
        <dbReference type="ARBA" id="ARBA00011073"/>
    </source>
</evidence>
<dbReference type="InterPro" id="IPR015500">
    <property type="entry name" value="Peptidase_S8_subtilisin-rel"/>
</dbReference>
<dbReference type="InterPro" id="IPR036852">
    <property type="entry name" value="Peptidase_S8/S53_dom_sf"/>
</dbReference>
<dbReference type="RefSeq" id="WP_239672446.1">
    <property type="nucleotide sequence ID" value="NZ_CP049742.1"/>
</dbReference>
<dbReference type="PROSITE" id="PS00136">
    <property type="entry name" value="SUBTILASE_ASP"/>
    <property type="match status" value="1"/>
</dbReference>
<dbReference type="PROSITE" id="PS00137">
    <property type="entry name" value="SUBTILASE_HIS"/>
    <property type="match status" value="1"/>
</dbReference>
<dbReference type="GO" id="GO:0005576">
    <property type="term" value="C:extracellular region"/>
    <property type="evidence" value="ECO:0007669"/>
    <property type="project" value="UniProtKB-SubCell"/>
</dbReference>
<dbReference type="GO" id="GO:0004252">
    <property type="term" value="F:serine-type endopeptidase activity"/>
    <property type="evidence" value="ECO:0007669"/>
    <property type="project" value="UniProtKB-UniRule"/>
</dbReference>
<feature type="active site" description="Charge relay system" evidence="10">
    <location>
        <position position="153"/>
    </location>
</feature>
<keyword evidence="8 10" id="KW-0720">Serine protease</keyword>
<evidence type="ECO:0000256" key="5">
    <source>
        <dbReference type="ARBA" id="ARBA00022670"/>
    </source>
</evidence>
<dbReference type="PROSITE" id="PS51892">
    <property type="entry name" value="SUBTILASE"/>
    <property type="match status" value="1"/>
</dbReference>
<evidence type="ECO:0000259" key="13">
    <source>
        <dbReference type="Pfam" id="PF00082"/>
    </source>
</evidence>
<comment type="similarity">
    <text evidence="3 10 11">Belongs to the peptidase S8 family.</text>
</comment>
<feature type="active site" description="Charge relay system" evidence="10">
    <location>
        <position position="309"/>
    </location>
</feature>
<keyword evidence="9" id="KW-0106">Calcium</keyword>
<keyword evidence="12" id="KW-0732">Signal</keyword>
<evidence type="ECO:0000256" key="7">
    <source>
        <dbReference type="ARBA" id="ARBA00022801"/>
    </source>
</evidence>
<feature type="signal peptide" evidence="12">
    <location>
        <begin position="1"/>
        <end position="21"/>
    </location>
</feature>
<accession>A0A7S8CD45</accession>
<evidence type="ECO:0000256" key="8">
    <source>
        <dbReference type="ARBA" id="ARBA00022825"/>
    </source>
</evidence>
<sequence length="462" mass="49877">MKRFFVILVVLYLSITFPASVGSQSDTAPPVDKERVIVTYKSTDGQATTSSVNSLEVKYVSDEELVELSNNPLVATIEKDQVVTVSTSLGTDQRENWGITRLNPQPFWLKGVTGKGIKVAVLDTGVENHEDLVVKGGTSFIPSMESYADDHGHGTHVAGIIGARNNSIGIVGVAPDADIYSVKVLNKQGVGYLSDVIRGIDWSIENEIDIINLSLSAKESSVALLEAVKRAEDNNILIMAAAGNQGDSVADSIGYPAKLDSVIAVGATNELDRRASFSSVGPSLKIVAPGNDILSTYKDNTYKSLNGTSMATPFVAGTAALLLQENPSLLAKEMRELLYTEALDLGEKGVDHTTGYGLLQIPTFAEMDVTILHPKTASVNRKYLIRVRVNGLEGEPLSKASVTSTLERQGKVTKYWRKVTTKQGVVVFPFHPKYAGDYTMTIQVSKDQFKPKTVEIPIAVTK</sequence>
<feature type="domain" description="Peptidase S8/S53" evidence="13">
    <location>
        <begin position="114"/>
        <end position="357"/>
    </location>
</feature>
<keyword evidence="15" id="KW-1185">Reference proteome</keyword>
<evidence type="ECO:0000256" key="9">
    <source>
        <dbReference type="ARBA" id="ARBA00022837"/>
    </source>
</evidence>
<protein>
    <submittedName>
        <fullName evidence="14">S8 family peptidase</fullName>
    </submittedName>
</protein>
<dbReference type="AlphaFoldDB" id="A0A7S8CD45"/>
<dbReference type="CDD" id="cd07477">
    <property type="entry name" value="Peptidases_S8_Subtilisin_subset"/>
    <property type="match status" value="1"/>
</dbReference>
<dbReference type="PRINTS" id="PR00723">
    <property type="entry name" value="SUBTILISIN"/>
</dbReference>
<dbReference type="InterPro" id="IPR023827">
    <property type="entry name" value="Peptidase_S8_Asp-AS"/>
</dbReference>
<evidence type="ECO:0000256" key="12">
    <source>
        <dbReference type="SAM" id="SignalP"/>
    </source>
</evidence>
<evidence type="ECO:0000256" key="10">
    <source>
        <dbReference type="PROSITE-ProRule" id="PRU01240"/>
    </source>
</evidence>
<evidence type="ECO:0000256" key="6">
    <source>
        <dbReference type="ARBA" id="ARBA00022723"/>
    </source>
</evidence>
<organism evidence="14 15">
    <name type="scientific">Mangrovibacillus cuniculi</name>
    <dbReference type="NCBI Taxonomy" id="2593652"/>
    <lineage>
        <taxon>Bacteria</taxon>
        <taxon>Bacillati</taxon>
        <taxon>Bacillota</taxon>
        <taxon>Bacilli</taxon>
        <taxon>Bacillales</taxon>
        <taxon>Bacillaceae</taxon>
        <taxon>Mangrovibacillus</taxon>
    </lineage>
</organism>
<evidence type="ECO:0000313" key="14">
    <source>
        <dbReference type="EMBL" id="QPC47770.1"/>
    </source>
</evidence>
<evidence type="ECO:0000256" key="1">
    <source>
        <dbReference type="ARBA" id="ARBA00001913"/>
    </source>
</evidence>
<dbReference type="Pfam" id="PF00082">
    <property type="entry name" value="Peptidase_S8"/>
    <property type="match status" value="1"/>
</dbReference>
<keyword evidence="5 10" id="KW-0645">Protease</keyword>
<dbReference type="InterPro" id="IPR022398">
    <property type="entry name" value="Peptidase_S8_His-AS"/>
</dbReference>
<feature type="active site" description="Charge relay system" evidence="10">
    <location>
        <position position="123"/>
    </location>
</feature>
<keyword evidence="6" id="KW-0479">Metal-binding</keyword>
<dbReference type="EMBL" id="CP049742">
    <property type="protein sequence ID" value="QPC47770.1"/>
    <property type="molecule type" value="Genomic_DNA"/>
</dbReference>
<dbReference type="Gene3D" id="3.40.50.200">
    <property type="entry name" value="Peptidase S8/S53 domain"/>
    <property type="match status" value="1"/>
</dbReference>
<name>A0A7S8CD45_9BACI</name>
<dbReference type="GO" id="GO:0006508">
    <property type="term" value="P:proteolysis"/>
    <property type="evidence" value="ECO:0007669"/>
    <property type="project" value="UniProtKB-KW"/>
</dbReference>
<dbReference type="PANTHER" id="PTHR43806:SF11">
    <property type="entry name" value="CEREVISIN-RELATED"/>
    <property type="match status" value="1"/>
</dbReference>
<dbReference type="GO" id="GO:0046872">
    <property type="term" value="F:metal ion binding"/>
    <property type="evidence" value="ECO:0007669"/>
    <property type="project" value="UniProtKB-KW"/>
</dbReference>
<dbReference type="InterPro" id="IPR050131">
    <property type="entry name" value="Peptidase_S8_subtilisin-like"/>
</dbReference>
<gene>
    <name evidence="14" type="ORF">G8O30_12785</name>
</gene>
<dbReference type="PANTHER" id="PTHR43806">
    <property type="entry name" value="PEPTIDASE S8"/>
    <property type="match status" value="1"/>
</dbReference>